<name>A0A858BXI3_9FIRM</name>
<reference evidence="1 2" key="1">
    <citation type="submission" date="2020-02" db="EMBL/GenBank/DDBJ databases">
        <authorList>
            <person name="Kim Y.B."/>
            <person name="Roh S.W."/>
        </authorList>
    </citation>
    <scope>NUCLEOTIDE SEQUENCE [LARGE SCALE GENOMIC DNA]</scope>
    <source>
        <strain evidence="1 2">DSM 103574</strain>
    </source>
</reference>
<dbReference type="AlphaFoldDB" id="A0A858BXI3"/>
<gene>
    <name evidence="1" type="primary">arsD</name>
    <name evidence="1" type="ORF">Ami103574_08815</name>
</gene>
<dbReference type="Proteomes" id="UP000466848">
    <property type="component" value="Chromosome"/>
</dbReference>
<dbReference type="Pfam" id="PF06953">
    <property type="entry name" value="ArsD"/>
    <property type="match status" value="1"/>
</dbReference>
<accession>A0A858BXI3</accession>
<evidence type="ECO:0000313" key="1">
    <source>
        <dbReference type="EMBL" id="QIB69424.1"/>
    </source>
</evidence>
<dbReference type="GO" id="GO:0003677">
    <property type="term" value="F:DNA binding"/>
    <property type="evidence" value="ECO:0007669"/>
    <property type="project" value="InterPro"/>
</dbReference>
<evidence type="ECO:0000313" key="2">
    <source>
        <dbReference type="Proteomes" id="UP000466848"/>
    </source>
</evidence>
<protein>
    <submittedName>
        <fullName evidence="1">Arsenite efflux transporter metallochaperone ArsD</fullName>
    </submittedName>
</protein>
<dbReference type="EMBL" id="CP048649">
    <property type="protein sequence ID" value="QIB69424.1"/>
    <property type="molecule type" value="Genomic_DNA"/>
</dbReference>
<dbReference type="Gene3D" id="3.40.30.10">
    <property type="entry name" value="Glutaredoxin"/>
    <property type="match status" value="1"/>
</dbReference>
<proteinExistence type="predicted"/>
<dbReference type="GO" id="GO:0045892">
    <property type="term" value="P:negative regulation of DNA-templated transcription"/>
    <property type="evidence" value="ECO:0007669"/>
    <property type="project" value="InterPro"/>
</dbReference>
<sequence>MKKMIIFDPAMCCSTGVCGPSVNPELLRVATTLNKLNNKGIIVDRYNLASSPQAFVDNSTINTLINSEGIDILPVTILDNEVVKIKEYPSNNEFCEMLELPLDTLKSTVKAKPGCGCKGGCCQ</sequence>
<dbReference type="InterPro" id="IPR010712">
    <property type="entry name" value="Arsenical-R_ArsD"/>
</dbReference>
<dbReference type="GO" id="GO:0046685">
    <property type="term" value="P:response to arsenic-containing substance"/>
    <property type="evidence" value="ECO:0007669"/>
    <property type="project" value="InterPro"/>
</dbReference>
<dbReference type="RefSeq" id="WP_163066667.1">
    <property type="nucleotide sequence ID" value="NZ_CP048649.1"/>
</dbReference>
<dbReference type="KEGG" id="abut:Ami103574_08815"/>
<dbReference type="NCBIfam" id="NF033727">
    <property type="entry name" value="chaperon_ArsD"/>
    <property type="match status" value="1"/>
</dbReference>
<organism evidence="1 2">
    <name type="scientific">Aminipila butyrica</name>
    <dbReference type="NCBI Taxonomy" id="433296"/>
    <lineage>
        <taxon>Bacteria</taxon>
        <taxon>Bacillati</taxon>
        <taxon>Bacillota</taxon>
        <taxon>Clostridia</taxon>
        <taxon>Peptostreptococcales</taxon>
        <taxon>Anaerovoracaceae</taxon>
        <taxon>Aminipila</taxon>
    </lineage>
</organism>
<keyword evidence="2" id="KW-1185">Reference proteome</keyword>